<accession>A0A0A2MC02</accession>
<dbReference type="Proteomes" id="UP000030121">
    <property type="component" value="Unassembled WGS sequence"/>
</dbReference>
<keyword evidence="4" id="KW-1185">Reference proteome</keyword>
<dbReference type="EMBL" id="JRLW01000013">
    <property type="protein sequence ID" value="KGO88993.1"/>
    <property type="molecule type" value="Genomic_DNA"/>
</dbReference>
<name>A0A0A2MC02_9FLAO</name>
<dbReference type="RefSeq" id="WP_026980700.1">
    <property type="nucleotide sequence ID" value="NZ_AUCZ01000011.1"/>
</dbReference>
<dbReference type="Gene3D" id="3.30.565.10">
    <property type="entry name" value="Histidine kinase-like ATPase, C-terminal domain"/>
    <property type="match status" value="1"/>
</dbReference>
<dbReference type="InterPro" id="IPR024975">
    <property type="entry name" value="NOV_C"/>
</dbReference>
<evidence type="ECO:0000313" key="3">
    <source>
        <dbReference type="EMBL" id="KGO88993.1"/>
    </source>
</evidence>
<reference evidence="3 4" key="1">
    <citation type="submission" date="2013-09" db="EMBL/GenBank/DDBJ databases">
        <authorList>
            <person name="Zeng Z."/>
            <person name="Chen C."/>
        </authorList>
    </citation>
    <scope>NUCLEOTIDE SEQUENCE [LARGE SCALE GENOMIC DNA]</scope>
    <source>
        <strain evidence="3 4">GH29-5</strain>
    </source>
</reference>
<comment type="caution">
    <text evidence="3">The sequence shown here is derived from an EMBL/GenBank/DDBJ whole genome shotgun (WGS) entry which is preliminary data.</text>
</comment>
<feature type="domain" description="Protein NO VEIN C-terminal" evidence="2">
    <location>
        <begin position="1435"/>
        <end position="1493"/>
    </location>
</feature>
<dbReference type="Pfam" id="PF13020">
    <property type="entry name" value="NOV_C"/>
    <property type="match status" value="1"/>
</dbReference>
<feature type="region of interest" description="Disordered" evidence="1">
    <location>
        <begin position="1383"/>
        <end position="1404"/>
    </location>
</feature>
<dbReference type="SUPFAM" id="SSF55874">
    <property type="entry name" value="ATPase domain of HSP90 chaperone/DNA topoisomerase II/histidine kinase"/>
    <property type="match status" value="1"/>
</dbReference>
<dbReference type="OrthoDB" id="7782105at2"/>
<dbReference type="InterPro" id="IPR036890">
    <property type="entry name" value="HATPase_C_sf"/>
</dbReference>
<protein>
    <recommendedName>
        <fullName evidence="2">Protein NO VEIN C-terminal domain-containing protein</fullName>
    </recommendedName>
</protein>
<sequence>MSNDTLLNKQTVENLIAENYNTYKSHSRIISDYRGEKGLTEAYNGRQLLEMLQNADDAQTDKVHLHLDTENTTLTIANNGIPFDIKGLGSLMLANNSPKNKRDFIGNKGLGFRSILNWVNVVKIKTRECILEFSSSIAKKEFEKLIPDVTIRQQIIDNEKDLSNGDVPFAVLAIPDFKENTEVQDWETIIELKYKKSEENKILEQLEKITPEVLLFLNHTIYIKISGAGNIDKELILSPSRDKIEKIITVNNTTWNLFDSGEQGLPNNVEKFFKYKIAWQNDLSDNEAYFATYFPTQVATHLPYLIHATFDLDPSRNHLNKSDDNEHILNQIATTIREIAITSIVNNDNPDWRALEFLTVNGKSENKLLETFFENIERAKSELPIYPTLDGFYKKIDEVKFYGNDFSEWVIRNKIEAFFPNLLLPIPPNKIALTSKIASKYKREEWKSILDTVTHKIINIDERVHLIKLLENDKFKELHGTSFPLLLDQDGNIVKSDIEVFTLRKGSTDIYQIPDYVNISFINDSLYFKLENVFSEEIEKLKNSPTEHKSRALKKIIAKIVNLGSNDITDVVRNITRSFNSKVEEDTSKSQELIKPFINSLYQIFKQKKEGEKTAVDNIKIINRSGNLVLASDVFLGKEYYYGKATEKIFEGVFEEDQYLIGNEFWNLDFENQSPDYLDSFFIWLGVNKYSKIKNTKQTVYQYNGLNEYTKYVFNKVGTPDLYTSVSYDIEQIEYFDMFISKKMVIEKMLAWIILDKKLLSKIDDETNGETFTYSYSNTLRTINLKPSYFLYQIAKSKVIDNLFVDFELADILGLKSINPKHPIFLELGISDTAVLDTLKKIGAKMSFKDLTIDVVYGLLNGLKIKNTEFKNARKIYQQAFNYFKNHKQQDFSSYPKQTHLVAVKNGQKEYKLTQEIYYSDNTTLPSKIIEDFWIFDFPKRSGEKQIADYFGIKTFKDISIEILKDKILDHPKKEEFNNWFNKIKPFLLTYRLNNINSETLAKTTVHDIKSSNIKIVSSLEYIINNGEPKALLSNEFVNNDKHTFYIGADSNLNLEQLKDTPAFCEAFSEILCVLFEVNENKDDFRAIFKDKEHLKDSKYLVETKMLLDKYEEACLLLGLSKNEMLFWKAITDGKINDFPETLSNTDDLQVILKKTINYNLPVDYHLVDFDAFNNIQSYNFIKAICATLNYTLEEIKSRLENFTGLYYWHLERFKQAALNVEILWNKAWWLYFSNKSAEEQKTFENKRNLYLQKRDEIIIKLAKECALTIEIDYEQKLLNKLSLDYKIAITKDNIENIKIENKYKHLIEKYNIAIEDLGLEIKSLLFFEGHDEELKNIFTEIVKKELEDTVSPISPQTEGTEMNSIITSIEAGTAPTQKLNNNFGNKKGGVHSSKKEKQKQKAGKRAEKLVFYRLKELYPDGEIRWVSGNSEDNSITLDDTKGYDISYKKNKTDDQWKYLEVKSSAGNSFIISNNEVSVGIENKDNYHLALVNSHDIYFIEDFFLDEERVSEFKALRNSTSIRPIDFEVYYNIPKLKST</sequence>
<gene>
    <name evidence="3" type="ORF">Q764_10335</name>
</gene>
<dbReference type="eggNOG" id="COG0326">
    <property type="taxonomic scope" value="Bacteria"/>
</dbReference>
<organism evidence="3 4">
    <name type="scientific">Flavobacterium suncheonense GH29-5 = DSM 17707</name>
    <dbReference type="NCBI Taxonomy" id="1121899"/>
    <lineage>
        <taxon>Bacteria</taxon>
        <taxon>Pseudomonadati</taxon>
        <taxon>Bacteroidota</taxon>
        <taxon>Flavobacteriia</taxon>
        <taxon>Flavobacteriales</taxon>
        <taxon>Flavobacteriaceae</taxon>
        <taxon>Flavobacterium</taxon>
    </lineage>
</organism>
<proteinExistence type="predicted"/>
<dbReference type="STRING" id="1121899.GCA_000430025_02281"/>
<dbReference type="NCBIfam" id="NF047352">
    <property type="entry name" value="P_loop_sacsin"/>
    <property type="match status" value="1"/>
</dbReference>
<feature type="compositionally biased region" description="Basic residues" evidence="1">
    <location>
        <begin position="1389"/>
        <end position="1404"/>
    </location>
</feature>
<evidence type="ECO:0000259" key="2">
    <source>
        <dbReference type="Pfam" id="PF13020"/>
    </source>
</evidence>
<evidence type="ECO:0000256" key="1">
    <source>
        <dbReference type="SAM" id="MobiDB-lite"/>
    </source>
</evidence>
<evidence type="ECO:0000313" key="4">
    <source>
        <dbReference type="Proteomes" id="UP000030121"/>
    </source>
</evidence>